<accession>A0A537LTZ2</accession>
<evidence type="ECO:0000313" key="4">
    <source>
        <dbReference type="Proteomes" id="UP000320393"/>
    </source>
</evidence>
<dbReference type="InterPro" id="IPR036890">
    <property type="entry name" value="HATPase_C_sf"/>
</dbReference>
<dbReference type="Proteomes" id="UP000320393">
    <property type="component" value="Unassembled WGS sequence"/>
</dbReference>
<dbReference type="Pfam" id="PF02518">
    <property type="entry name" value="HATPase_c"/>
    <property type="match status" value="1"/>
</dbReference>
<dbReference type="Gene3D" id="3.30.565.10">
    <property type="entry name" value="Histidine kinase-like ATPase, C-terminal domain"/>
    <property type="match status" value="1"/>
</dbReference>
<dbReference type="InterPro" id="IPR003594">
    <property type="entry name" value="HATPase_dom"/>
</dbReference>
<sequence>MSRGVEAVKPPSLPEDQEITPIASDRDIVTARQRGRTLAVQLGCSPTEATLIATAISELARNIVLYAKHGEIGLTVANGGGRPGVTVVARDEGPGIANIPWAIAGGHSTSGGLGLGLPGVRRLMDEFEISSQPGKGTTITTRRWKR</sequence>
<name>A0A537LTZ2_9BACT</name>
<evidence type="ECO:0000256" key="1">
    <source>
        <dbReference type="ARBA" id="ARBA00022527"/>
    </source>
</evidence>
<dbReference type="PANTHER" id="PTHR35526">
    <property type="entry name" value="ANTI-SIGMA-F FACTOR RSBW-RELATED"/>
    <property type="match status" value="1"/>
</dbReference>
<keyword evidence="1" id="KW-0723">Serine/threonine-protein kinase</keyword>
<protein>
    <submittedName>
        <fullName evidence="3">Anti-sigma regulatory factor</fullName>
    </submittedName>
</protein>
<proteinExistence type="predicted"/>
<gene>
    <name evidence="3" type="ORF">E6H02_06900</name>
</gene>
<dbReference type="GO" id="GO:0004674">
    <property type="term" value="F:protein serine/threonine kinase activity"/>
    <property type="evidence" value="ECO:0007669"/>
    <property type="project" value="UniProtKB-KW"/>
</dbReference>
<comment type="caution">
    <text evidence="3">The sequence shown here is derived from an EMBL/GenBank/DDBJ whole genome shotgun (WGS) entry which is preliminary data.</text>
</comment>
<keyword evidence="1" id="KW-0418">Kinase</keyword>
<dbReference type="SUPFAM" id="SSF55874">
    <property type="entry name" value="ATPase domain of HSP90 chaperone/DNA topoisomerase II/histidine kinase"/>
    <property type="match status" value="1"/>
</dbReference>
<organism evidence="3 4">
    <name type="scientific">Candidatus Segetimicrobium genomatis</name>
    <dbReference type="NCBI Taxonomy" id="2569760"/>
    <lineage>
        <taxon>Bacteria</taxon>
        <taxon>Bacillati</taxon>
        <taxon>Candidatus Sysuimicrobiota</taxon>
        <taxon>Candidatus Sysuimicrobiia</taxon>
        <taxon>Candidatus Sysuimicrobiales</taxon>
        <taxon>Candidatus Segetimicrobiaceae</taxon>
        <taxon>Candidatus Segetimicrobium</taxon>
    </lineage>
</organism>
<dbReference type="PANTHER" id="PTHR35526:SF3">
    <property type="entry name" value="ANTI-SIGMA-F FACTOR RSBW"/>
    <property type="match status" value="1"/>
</dbReference>
<keyword evidence="1" id="KW-0808">Transferase</keyword>
<evidence type="ECO:0000313" key="3">
    <source>
        <dbReference type="EMBL" id="TMJ11474.1"/>
    </source>
</evidence>
<reference evidence="3 4" key="1">
    <citation type="journal article" date="2019" name="Nat. Microbiol.">
        <title>Mediterranean grassland soil C-N compound turnover is dependent on rainfall and depth, and is mediated by genomically divergent microorganisms.</title>
        <authorList>
            <person name="Diamond S."/>
            <person name="Andeer P.F."/>
            <person name="Li Z."/>
            <person name="Crits-Christoph A."/>
            <person name="Burstein D."/>
            <person name="Anantharaman K."/>
            <person name="Lane K.R."/>
            <person name="Thomas B.C."/>
            <person name="Pan C."/>
            <person name="Northen T.R."/>
            <person name="Banfield J.F."/>
        </authorList>
    </citation>
    <scope>NUCLEOTIDE SEQUENCE [LARGE SCALE GENOMIC DNA]</scope>
    <source>
        <strain evidence="3">NP_5</strain>
    </source>
</reference>
<evidence type="ECO:0000259" key="2">
    <source>
        <dbReference type="Pfam" id="PF02518"/>
    </source>
</evidence>
<dbReference type="InterPro" id="IPR050267">
    <property type="entry name" value="Anti-sigma-factor_SerPK"/>
</dbReference>
<dbReference type="EMBL" id="VBAM01000227">
    <property type="protein sequence ID" value="TMJ11474.1"/>
    <property type="molecule type" value="Genomic_DNA"/>
</dbReference>
<feature type="domain" description="Histidine kinase/HSP90-like ATPase" evidence="2">
    <location>
        <begin position="50"/>
        <end position="141"/>
    </location>
</feature>
<dbReference type="AlphaFoldDB" id="A0A537LTZ2"/>